<feature type="transmembrane region" description="Helical" evidence="14">
    <location>
        <begin position="142"/>
        <end position="175"/>
    </location>
</feature>
<comment type="similarity">
    <text evidence="13">Belongs to the G-protein coupled receptor 1 family.</text>
</comment>
<evidence type="ECO:0000256" key="8">
    <source>
        <dbReference type="ARBA" id="ARBA00023136"/>
    </source>
</evidence>
<comment type="subcellular location">
    <subcellularLocation>
        <location evidence="1 14">Cell membrane</location>
        <topology evidence="1 14">Multi-pass membrane protein</topology>
    </subcellularLocation>
</comment>
<dbReference type="GO" id="GO:0004930">
    <property type="term" value="F:G protein-coupled receptor activity"/>
    <property type="evidence" value="ECO:0007669"/>
    <property type="project" value="UniProtKB-KW"/>
</dbReference>
<evidence type="ECO:0000256" key="6">
    <source>
        <dbReference type="ARBA" id="ARBA00022989"/>
    </source>
</evidence>
<gene>
    <name evidence="16" type="ORF">GDO78_011173</name>
</gene>
<keyword evidence="2 14" id="KW-1003">Cell membrane</keyword>
<proteinExistence type="inferred from homology"/>
<keyword evidence="10 13" id="KW-0675">Receptor</keyword>
<keyword evidence="4 13" id="KW-0812">Transmembrane</keyword>
<dbReference type="EMBL" id="WNTK01000006">
    <property type="protein sequence ID" value="KAG9482343.1"/>
    <property type="molecule type" value="Genomic_DNA"/>
</dbReference>
<dbReference type="PROSITE" id="PS00237">
    <property type="entry name" value="G_PROTEIN_RECEP_F1_1"/>
    <property type="match status" value="1"/>
</dbReference>
<keyword evidence="3 14" id="KW-0716">Sensory transduction</keyword>
<dbReference type="PRINTS" id="PR00245">
    <property type="entry name" value="OLFACTORYR"/>
</dbReference>
<feature type="domain" description="G-protein coupled receptors family 1 profile" evidence="15">
    <location>
        <begin position="42"/>
        <end position="291"/>
    </location>
</feature>
<dbReference type="SMART" id="SM01381">
    <property type="entry name" value="7TM_GPCR_Srsx"/>
    <property type="match status" value="1"/>
</dbReference>
<evidence type="ECO:0000313" key="16">
    <source>
        <dbReference type="EMBL" id="KAG9482343.1"/>
    </source>
</evidence>
<evidence type="ECO:0000256" key="12">
    <source>
        <dbReference type="ARBA" id="ARBA00023224"/>
    </source>
</evidence>
<evidence type="ECO:0000256" key="4">
    <source>
        <dbReference type="ARBA" id="ARBA00022692"/>
    </source>
</evidence>
<keyword evidence="8 14" id="KW-0472">Membrane</keyword>
<organism evidence="16 17">
    <name type="scientific">Eleutherodactylus coqui</name>
    <name type="common">Puerto Rican coqui</name>
    <dbReference type="NCBI Taxonomy" id="57060"/>
    <lineage>
        <taxon>Eukaryota</taxon>
        <taxon>Metazoa</taxon>
        <taxon>Chordata</taxon>
        <taxon>Craniata</taxon>
        <taxon>Vertebrata</taxon>
        <taxon>Euteleostomi</taxon>
        <taxon>Amphibia</taxon>
        <taxon>Batrachia</taxon>
        <taxon>Anura</taxon>
        <taxon>Neobatrachia</taxon>
        <taxon>Hyloidea</taxon>
        <taxon>Eleutherodactylidae</taxon>
        <taxon>Eleutherodactylinae</taxon>
        <taxon>Eleutherodactylus</taxon>
        <taxon>Eleutherodactylus</taxon>
    </lineage>
</organism>
<keyword evidence="12 13" id="KW-0807">Transducer</keyword>
<dbReference type="OrthoDB" id="9975554at2759"/>
<reference evidence="16" key="1">
    <citation type="thesis" date="2020" institute="ProQuest LLC" country="789 East Eisenhower Parkway, Ann Arbor, MI, USA">
        <title>Comparative Genomics and Chromosome Evolution.</title>
        <authorList>
            <person name="Mudd A.B."/>
        </authorList>
    </citation>
    <scope>NUCLEOTIDE SEQUENCE</scope>
    <source>
        <strain evidence="16">HN-11 Male</strain>
        <tissue evidence="16">Kidney and liver</tissue>
    </source>
</reference>
<keyword evidence="11" id="KW-0325">Glycoprotein</keyword>
<dbReference type="PANTHER" id="PTHR24242:SF227">
    <property type="entry name" value="OLFACTORY RECEPTOR"/>
    <property type="match status" value="1"/>
</dbReference>
<accession>A0A8J6K675</accession>
<keyword evidence="6 14" id="KW-1133">Transmembrane helix</keyword>
<dbReference type="SUPFAM" id="SSF81321">
    <property type="entry name" value="Family A G protein-coupled receptor-like"/>
    <property type="match status" value="1"/>
</dbReference>
<dbReference type="GO" id="GO:0005886">
    <property type="term" value="C:plasma membrane"/>
    <property type="evidence" value="ECO:0007669"/>
    <property type="project" value="UniProtKB-SubCell"/>
</dbReference>
<dbReference type="PROSITE" id="PS50262">
    <property type="entry name" value="G_PROTEIN_RECEP_F1_2"/>
    <property type="match status" value="1"/>
</dbReference>
<evidence type="ECO:0000256" key="10">
    <source>
        <dbReference type="ARBA" id="ARBA00023170"/>
    </source>
</evidence>
<evidence type="ECO:0000256" key="14">
    <source>
        <dbReference type="RuleBase" id="RU363047"/>
    </source>
</evidence>
<evidence type="ECO:0000256" key="9">
    <source>
        <dbReference type="ARBA" id="ARBA00023157"/>
    </source>
</evidence>
<dbReference type="InterPro" id="IPR000725">
    <property type="entry name" value="Olfact_rcpt"/>
</dbReference>
<keyword evidence="9" id="KW-1015">Disulfide bond</keyword>
<evidence type="ECO:0000256" key="1">
    <source>
        <dbReference type="ARBA" id="ARBA00004651"/>
    </source>
</evidence>
<evidence type="ECO:0000256" key="3">
    <source>
        <dbReference type="ARBA" id="ARBA00022606"/>
    </source>
</evidence>
<dbReference type="InterPro" id="IPR017452">
    <property type="entry name" value="GPCR_Rhodpsn_7TM"/>
</dbReference>
<dbReference type="InterPro" id="IPR050939">
    <property type="entry name" value="Olfactory_GPCR1"/>
</dbReference>
<feature type="transmembrane region" description="Helical" evidence="14">
    <location>
        <begin position="195"/>
        <end position="217"/>
    </location>
</feature>
<dbReference type="PRINTS" id="PR00237">
    <property type="entry name" value="GPCRRHODOPSN"/>
</dbReference>
<protein>
    <recommendedName>
        <fullName evidence="14">Olfactory receptor</fullName>
    </recommendedName>
</protein>
<name>A0A8J6K675_ELECQ</name>
<keyword evidence="17" id="KW-1185">Reference proteome</keyword>
<keyword evidence="7 13" id="KW-0297">G-protein coupled receptor</keyword>
<feature type="transmembrane region" description="Helical" evidence="14">
    <location>
        <begin position="103"/>
        <end position="121"/>
    </location>
</feature>
<dbReference type="Gene3D" id="1.20.1070.10">
    <property type="entry name" value="Rhodopsin 7-helix transmembrane proteins"/>
    <property type="match status" value="1"/>
</dbReference>
<sequence>MKIVSNDSLVYEIVLHGFPNLQHFHVLFFAILFIIYLLIISGNVVILLVICRETALHSPMYFFIAVLSCLEIFHSAGTIPQMLVNLLDDEKKISLNGCLLQAYFLHACGATECYILTIMAYDRYLAICKPLRYSSIMTSGKSANLVVICIIGGMLSPVIETILISFLTFCGSNHIENLFCDFPPLISLACTNTRLYIMVEFTVSSFIILLTSAFIIFSYIRILSIILRIKSKDGRQKAFSTCGAHLIVVILYFGSIGFMYIRVTKSYSVDYDRAVGLTFVVFTPLANPIIYGLRNQEIKRFIYKHLLMK</sequence>
<dbReference type="Pfam" id="PF13853">
    <property type="entry name" value="7tm_4"/>
    <property type="match status" value="1"/>
</dbReference>
<keyword evidence="5 14" id="KW-0552">Olfaction</keyword>
<dbReference type="Proteomes" id="UP000770717">
    <property type="component" value="Unassembled WGS sequence"/>
</dbReference>
<evidence type="ECO:0000256" key="7">
    <source>
        <dbReference type="ARBA" id="ARBA00023040"/>
    </source>
</evidence>
<feature type="transmembrane region" description="Helical" evidence="14">
    <location>
        <begin position="273"/>
        <end position="293"/>
    </location>
</feature>
<evidence type="ECO:0000256" key="5">
    <source>
        <dbReference type="ARBA" id="ARBA00022725"/>
    </source>
</evidence>
<dbReference type="FunFam" id="1.20.1070.10:FF:000001">
    <property type="entry name" value="Olfactory receptor"/>
    <property type="match status" value="1"/>
</dbReference>
<feature type="transmembrane region" description="Helical" evidence="14">
    <location>
        <begin position="26"/>
        <end position="49"/>
    </location>
</feature>
<comment type="caution">
    <text evidence="16">The sequence shown here is derived from an EMBL/GenBank/DDBJ whole genome shotgun (WGS) entry which is preliminary data.</text>
</comment>
<evidence type="ECO:0000259" key="15">
    <source>
        <dbReference type="PROSITE" id="PS50262"/>
    </source>
</evidence>
<dbReference type="PANTHER" id="PTHR24242">
    <property type="entry name" value="G-PROTEIN COUPLED RECEPTOR"/>
    <property type="match status" value="1"/>
</dbReference>
<feature type="transmembrane region" description="Helical" evidence="14">
    <location>
        <begin position="238"/>
        <end position="261"/>
    </location>
</feature>
<dbReference type="AlphaFoldDB" id="A0A8J6K675"/>
<dbReference type="InterPro" id="IPR000276">
    <property type="entry name" value="GPCR_Rhodpsn"/>
</dbReference>
<evidence type="ECO:0000256" key="2">
    <source>
        <dbReference type="ARBA" id="ARBA00022475"/>
    </source>
</evidence>
<feature type="transmembrane region" description="Helical" evidence="14">
    <location>
        <begin position="61"/>
        <end position="83"/>
    </location>
</feature>
<evidence type="ECO:0000256" key="13">
    <source>
        <dbReference type="RuleBase" id="RU000688"/>
    </source>
</evidence>
<evidence type="ECO:0000256" key="11">
    <source>
        <dbReference type="ARBA" id="ARBA00023180"/>
    </source>
</evidence>
<dbReference type="GO" id="GO:0004984">
    <property type="term" value="F:olfactory receptor activity"/>
    <property type="evidence" value="ECO:0007669"/>
    <property type="project" value="InterPro"/>
</dbReference>
<evidence type="ECO:0000313" key="17">
    <source>
        <dbReference type="Proteomes" id="UP000770717"/>
    </source>
</evidence>